<dbReference type="Pfam" id="PF00144">
    <property type="entry name" value="Beta-lactamase"/>
    <property type="match status" value="1"/>
</dbReference>
<comment type="caution">
    <text evidence="3">The sequence shown here is derived from an EMBL/GenBank/DDBJ whole genome shotgun (WGS) entry which is preliminary data.</text>
</comment>
<organism evidence="3 5">
    <name type="scientific">Adineta ricciae</name>
    <name type="common">Rotifer</name>
    <dbReference type="NCBI Taxonomy" id="249248"/>
    <lineage>
        <taxon>Eukaryota</taxon>
        <taxon>Metazoa</taxon>
        <taxon>Spiralia</taxon>
        <taxon>Gnathifera</taxon>
        <taxon>Rotifera</taxon>
        <taxon>Eurotatoria</taxon>
        <taxon>Bdelloidea</taxon>
        <taxon>Adinetida</taxon>
        <taxon>Adinetidae</taxon>
        <taxon>Adineta</taxon>
    </lineage>
</organism>
<evidence type="ECO:0000259" key="1">
    <source>
        <dbReference type="Pfam" id="PF00144"/>
    </source>
</evidence>
<evidence type="ECO:0000313" key="2">
    <source>
        <dbReference type="EMBL" id="CAF0796028.1"/>
    </source>
</evidence>
<dbReference type="Gene3D" id="3.40.710.10">
    <property type="entry name" value="DD-peptidase/beta-lactamase superfamily"/>
    <property type="match status" value="2"/>
</dbReference>
<dbReference type="InterPro" id="IPR001466">
    <property type="entry name" value="Beta-lactam-related"/>
</dbReference>
<evidence type="ECO:0000313" key="3">
    <source>
        <dbReference type="EMBL" id="CAF1349468.1"/>
    </source>
</evidence>
<dbReference type="EMBL" id="CAJNOR010000099">
    <property type="protein sequence ID" value="CAF0796028.1"/>
    <property type="molecule type" value="Genomic_DNA"/>
</dbReference>
<keyword evidence="4" id="KW-1185">Reference proteome</keyword>
<dbReference type="EMBL" id="CAJNOJ010000262">
    <property type="protein sequence ID" value="CAF1349468.1"/>
    <property type="molecule type" value="Genomic_DNA"/>
</dbReference>
<dbReference type="InterPro" id="IPR052907">
    <property type="entry name" value="Beta-lactamase/esterase"/>
</dbReference>
<dbReference type="Proteomes" id="UP000663828">
    <property type="component" value="Unassembled WGS sequence"/>
</dbReference>
<evidence type="ECO:0000313" key="4">
    <source>
        <dbReference type="Proteomes" id="UP000663828"/>
    </source>
</evidence>
<reference evidence="3" key="1">
    <citation type="submission" date="2021-02" db="EMBL/GenBank/DDBJ databases">
        <authorList>
            <person name="Nowell W R."/>
        </authorList>
    </citation>
    <scope>NUCLEOTIDE SEQUENCE</scope>
</reference>
<name>A0A815HA43_ADIRI</name>
<dbReference type="PANTHER" id="PTHR43319:SF3">
    <property type="entry name" value="BETA-LACTAMASE-RELATED DOMAIN-CONTAINING PROTEIN"/>
    <property type="match status" value="1"/>
</dbReference>
<protein>
    <recommendedName>
        <fullName evidence="1">Beta-lactamase-related domain-containing protein</fullName>
    </recommendedName>
</protein>
<evidence type="ECO:0000313" key="5">
    <source>
        <dbReference type="Proteomes" id="UP000663852"/>
    </source>
</evidence>
<dbReference type="InterPro" id="IPR012338">
    <property type="entry name" value="Beta-lactam/transpept-like"/>
</dbReference>
<dbReference type="OrthoDB" id="5946976at2759"/>
<feature type="domain" description="Beta-lactamase-related" evidence="1">
    <location>
        <begin position="27"/>
        <end position="394"/>
    </location>
</feature>
<sequence length="409" mass="46196">MCSLETEGVVSGYCKPAWECIRQLFLQNFAEQLDIGATLCVYHRNQCVVDLTGGWFNIEDHAKPYQHNTLQIVYSTGKGIIATALAICVQRGWLDYEECVAKYWPEFGQNGKQNIKIKDLLSHRAGLPVIDDNSLKLEDVHDDPTRIVQLLVKQKPYWEPNVGGHGYHALTFPYLANELIRRVDIVKHRSMGQFIEEEITPILDSCEYFVAKRLPKQRASQVCASILPPPELSSDQPILNLLQYRAFTLNGLIQLPPIDNTDERLSIINIFTNARSLARLYASLLFTEDLLTSKTLVEAIRNNTPRNEPDQILDDLPTKFSQGGFMLDDTVVKDFGNVFGHWGKIVNLFLILRISSVVCLSTGLGGSIAFACPDKQLSFAYVPNKLNLDMSKTNKRIQRILDAIRTLID</sequence>
<gene>
    <name evidence="3" type="ORF">EDS130_LOCUS33194</name>
    <name evidence="2" type="ORF">XAT740_LOCUS2730</name>
</gene>
<dbReference type="PANTHER" id="PTHR43319">
    <property type="entry name" value="BETA-LACTAMASE-RELATED"/>
    <property type="match status" value="1"/>
</dbReference>
<dbReference type="AlphaFoldDB" id="A0A815HA43"/>
<accession>A0A815HA43</accession>
<dbReference type="Proteomes" id="UP000663852">
    <property type="component" value="Unassembled WGS sequence"/>
</dbReference>
<dbReference type="SUPFAM" id="SSF56601">
    <property type="entry name" value="beta-lactamase/transpeptidase-like"/>
    <property type="match status" value="1"/>
</dbReference>
<proteinExistence type="predicted"/>